<dbReference type="Gene3D" id="3.40.50.1820">
    <property type="entry name" value="alpha/beta hydrolase"/>
    <property type="match status" value="1"/>
</dbReference>
<sequence>MSSASEIYLHFAHANGFPSGTYRKLFEALPANYHVIAIEKFGHSRKFPVSNNWPNQADEMNHFIDAQLERNQKVFAVGHSFGAVVSYLACCRNPDRYAGLIMLDPPLATGIGRHIAAVLKRTPLIDKFSPAGLAKTRNRRWHRSVDLVDYFAGKGLFRHVDRDCIADYVNSVIDLHNDEQVLNFDPNIEAEVFRTVPHNLHKYSGHLQCPATIVTGDKTDVCVPFLRRAFIRQNKLEHVVTPGGHLFPLERPVDTARLLTKLIEQQRGKSA</sequence>
<proteinExistence type="predicted"/>
<accession>A0ABT7SY09</accession>
<dbReference type="InterPro" id="IPR000073">
    <property type="entry name" value="AB_hydrolase_1"/>
</dbReference>
<dbReference type="GO" id="GO:0016787">
    <property type="term" value="F:hydrolase activity"/>
    <property type="evidence" value="ECO:0007669"/>
    <property type="project" value="UniProtKB-KW"/>
</dbReference>
<reference evidence="2 3" key="1">
    <citation type="submission" date="2023-06" db="EMBL/GenBank/DDBJ databases">
        <title>Alteromonas sp. ASW11-36 isolated from intertidal sand.</title>
        <authorList>
            <person name="Li Y."/>
        </authorList>
    </citation>
    <scope>NUCLEOTIDE SEQUENCE [LARGE SCALE GENOMIC DNA]</scope>
    <source>
        <strain evidence="2 3">ASW11-36</strain>
    </source>
</reference>
<feature type="domain" description="AB hydrolase-1" evidence="1">
    <location>
        <begin position="11"/>
        <end position="257"/>
    </location>
</feature>
<protein>
    <submittedName>
        <fullName evidence="2">Alpha/beta hydrolase</fullName>
    </submittedName>
</protein>
<keyword evidence="3" id="KW-1185">Reference proteome</keyword>
<dbReference type="SUPFAM" id="SSF53474">
    <property type="entry name" value="alpha/beta-Hydrolases"/>
    <property type="match status" value="1"/>
</dbReference>
<organism evidence="2 3">
    <name type="scientific">Alteromonas arenosi</name>
    <dbReference type="NCBI Taxonomy" id="3055817"/>
    <lineage>
        <taxon>Bacteria</taxon>
        <taxon>Pseudomonadati</taxon>
        <taxon>Pseudomonadota</taxon>
        <taxon>Gammaproteobacteria</taxon>
        <taxon>Alteromonadales</taxon>
        <taxon>Alteromonadaceae</taxon>
        <taxon>Alteromonas/Salinimonas group</taxon>
        <taxon>Alteromonas</taxon>
    </lineage>
</organism>
<name>A0ABT7SY09_9ALTE</name>
<dbReference type="Proteomes" id="UP001234343">
    <property type="component" value="Unassembled WGS sequence"/>
</dbReference>
<evidence type="ECO:0000313" key="3">
    <source>
        <dbReference type="Proteomes" id="UP001234343"/>
    </source>
</evidence>
<dbReference type="PANTHER" id="PTHR43798:SF33">
    <property type="entry name" value="HYDROLASE, PUTATIVE (AFU_ORTHOLOGUE AFUA_2G14860)-RELATED"/>
    <property type="match status" value="1"/>
</dbReference>
<comment type="caution">
    <text evidence="2">The sequence shown here is derived from an EMBL/GenBank/DDBJ whole genome shotgun (WGS) entry which is preliminary data.</text>
</comment>
<evidence type="ECO:0000259" key="1">
    <source>
        <dbReference type="Pfam" id="PF12697"/>
    </source>
</evidence>
<dbReference type="InterPro" id="IPR050266">
    <property type="entry name" value="AB_hydrolase_sf"/>
</dbReference>
<dbReference type="Pfam" id="PF12697">
    <property type="entry name" value="Abhydrolase_6"/>
    <property type="match status" value="1"/>
</dbReference>
<evidence type="ECO:0000313" key="2">
    <source>
        <dbReference type="EMBL" id="MDM7861081.1"/>
    </source>
</evidence>
<dbReference type="EMBL" id="JAUCBP010000007">
    <property type="protein sequence ID" value="MDM7861081.1"/>
    <property type="molecule type" value="Genomic_DNA"/>
</dbReference>
<dbReference type="PANTHER" id="PTHR43798">
    <property type="entry name" value="MONOACYLGLYCEROL LIPASE"/>
    <property type="match status" value="1"/>
</dbReference>
<dbReference type="InterPro" id="IPR029058">
    <property type="entry name" value="AB_hydrolase_fold"/>
</dbReference>
<keyword evidence="2" id="KW-0378">Hydrolase</keyword>
<dbReference type="RefSeq" id="WP_289365422.1">
    <property type="nucleotide sequence ID" value="NZ_JAUCBP010000007.1"/>
</dbReference>
<gene>
    <name evidence="2" type="ORF">QTP81_10780</name>
</gene>